<evidence type="ECO:0000256" key="2">
    <source>
        <dbReference type="ARBA" id="ARBA00022692"/>
    </source>
</evidence>
<keyword evidence="4" id="KW-0256">Endoplasmic reticulum</keyword>
<dbReference type="AlphaFoldDB" id="A0A9P8TSC9"/>
<keyword evidence="5 7" id="KW-1133">Transmembrane helix</keyword>
<keyword evidence="6 7" id="KW-0472">Membrane</keyword>
<dbReference type="Pfam" id="PF25147">
    <property type="entry name" value="Ribophorin_II_C"/>
    <property type="match status" value="1"/>
</dbReference>
<keyword evidence="3 8" id="KW-0732">Signal</keyword>
<dbReference type="EMBL" id="JAEUBG010000012">
    <property type="protein sequence ID" value="KAH3688996.1"/>
    <property type="molecule type" value="Genomic_DNA"/>
</dbReference>
<proteinExistence type="predicted"/>
<evidence type="ECO:0000313" key="11">
    <source>
        <dbReference type="Proteomes" id="UP000774326"/>
    </source>
</evidence>
<evidence type="ECO:0000313" key="10">
    <source>
        <dbReference type="EMBL" id="KAH3688996.1"/>
    </source>
</evidence>
<organism evidence="10 11">
    <name type="scientific">Wickerhamomyces pijperi</name>
    <name type="common">Yeast</name>
    <name type="synonym">Pichia pijperi</name>
    <dbReference type="NCBI Taxonomy" id="599730"/>
    <lineage>
        <taxon>Eukaryota</taxon>
        <taxon>Fungi</taxon>
        <taxon>Dikarya</taxon>
        <taxon>Ascomycota</taxon>
        <taxon>Saccharomycotina</taxon>
        <taxon>Saccharomycetes</taxon>
        <taxon>Phaffomycetales</taxon>
        <taxon>Wickerhamomycetaceae</taxon>
        <taxon>Wickerhamomyces</taxon>
    </lineage>
</organism>
<keyword evidence="2 7" id="KW-0812">Transmembrane</keyword>
<feature type="chain" id="PRO_5044242286" description="Ribophorin II C-terminal domain-containing protein" evidence="8">
    <location>
        <begin position="17"/>
        <end position="261"/>
    </location>
</feature>
<evidence type="ECO:0000256" key="5">
    <source>
        <dbReference type="ARBA" id="ARBA00022989"/>
    </source>
</evidence>
<sequence length="261" mass="29335">MKIQLLVLFLSTVISAFKITDGTLKSSKQELGFFESDSLRLNSTEENLSVSFKIKSNTKPNQIFVKLTNENGIESSFKPTTKKSGESYISKLSLPFTKLPTLFQASSKLFVSLVIASEEDKYFETVGSIENTPYLISKSTYKPTEKFQAKPEIHHIFNEAPQTVDPSIAVVFSFLSIMTFFTLIVSWGFNGALNFGNFKFDLSHFAFIALIIGYEVTFFFYYLGDSIFTTIGRVAILTGPTVWFGSRLLNYLGELRVAGQR</sequence>
<evidence type="ECO:0000256" key="8">
    <source>
        <dbReference type="SAM" id="SignalP"/>
    </source>
</evidence>
<accession>A0A9P8TSC9</accession>
<feature type="transmembrane region" description="Helical" evidence="7">
    <location>
        <begin position="205"/>
        <end position="224"/>
    </location>
</feature>
<evidence type="ECO:0000256" key="7">
    <source>
        <dbReference type="SAM" id="Phobius"/>
    </source>
</evidence>
<dbReference type="OrthoDB" id="432292at2759"/>
<dbReference type="Proteomes" id="UP000774326">
    <property type="component" value="Unassembled WGS sequence"/>
</dbReference>
<evidence type="ECO:0000259" key="9">
    <source>
        <dbReference type="Pfam" id="PF25147"/>
    </source>
</evidence>
<feature type="transmembrane region" description="Helical" evidence="7">
    <location>
        <begin position="230"/>
        <end position="252"/>
    </location>
</feature>
<dbReference type="GO" id="GO:0006487">
    <property type="term" value="P:protein N-linked glycosylation"/>
    <property type="evidence" value="ECO:0007669"/>
    <property type="project" value="TreeGrafter"/>
</dbReference>
<feature type="transmembrane region" description="Helical" evidence="7">
    <location>
        <begin position="168"/>
        <end position="193"/>
    </location>
</feature>
<dbReference type="PANTHER" id="PTHR12640:SF0">
    <property type="entry name" value="DOLICHYL-DIPHOSPHOOLIGOSACCHARIDE--PROTEIN GLYCOSYLTRANSFERASE SUBUNIT 2"/>
    <property type="match status" value="1"/>
</dbReference>
<dbReference type="PANTHER" id="PTHR12640">
    <property type="entry name" value="RIBOPHORIN II"/>
    <property type="match status" value="1"/>
</dbReference>
<dbReference type="InterPro" id="IPR056790">
    <property type="entry name" value="Ribophorin_II_C"/>
</dbReference>
<comment type="caution">
    <text evidence="10">The sequence shown here is derived from an EMBL/GenBank/DDBJ whole genome shotgun (WGS) entry which is preliminary data.</text>
</comment>
<evidence type="ECO:0000256" key="3">
    <source>
        <dbReference type="ARBA" id="ARBA00022729"/>
    </source>
</evidence>
<gene>
    <name evidence="10" type="ORF">WICPIJ_000020</name>
</gene>
<evidence type="ECO:0000256" key="4">
    <source>
        <dbReference type="ARBA" id="ARBA00022824"/>
    </source>
</evidence>
<dbReference type="InterPro" id="IPR008814">
    <property type="entry name" value="Swp1"/>
</dbReference>
<reference evidence="10" key="2">
    <citation type="submission" date="2021-01" db="EMBL/GenBank/DDBJ databases">
        <authorList>
            <person name="Schikora-Tamarit M.A."/>
        </authorList>
    </citation>
    <scope>NUCLEOTIDE SEQUENCE</scope>
    <source>
        <strain evidence="10">CBS2887</strain>
    </source>
</reference>
<keyword evidence="11" id="KW-1185">Reference proteome</keyword>
<reference evidence="10" key="1">
    <citation type="journal article" date="2021" name="Open Biol.">
        <title>Shared evolutionary footprints suggest mitochondrial oxidative damage underlies multiple complex I losses in fungi.</title>
        <authorList>
            <person name="Schikora-Tamarit M.A."/>
            <person name="Marcet-Houben M."/>
            <person name="Nosek J."/>
            <person name="Gabaldon T."/>
        </authorList>
    </citation>
    <scope>NUCLEOTIDE SEQUENCE</scope>
    <source>
        <strain evidence="10">CBS2887</strain>
    </source>
</reference>
<comment type="subcellular location">
    <subcellularLocation>
        <location evidence="1">Endoplasmic reticulum membrane</location>
        <topology evidence="1">Multi-pass membrane protein</topology>
    </subcellularLocation>
</comment>
<feature type="domain" description="Ribophorin II C-terminal" evidence="9">
    <location>
        <begin position="157"/>
        <end position="252"/>
    </location>
</feature>
<evidence type="ECO:0000256" key="6">
    <source>
        <dbReference type="ARBA" id="ARBA00023136"/>
    </source>
</evidence>
<protein>
    <recommendedName>
        <fullName evidence="9">Ribophorin II C-terminal domain-containing protein</fullName>
    </recommendedName>
</protein>
<name>A0A9P8TSC9_WICPI</name>
<feature type="signal peptide" evidence="8">
    <location>
        <begin position="1"/>
        <end position="16"/>
    </location>
</feature>
<dbReference type="GO" id="GO:0008250">
    <property type="term" value="C:oligosaccharyltransferase complex"/>
    <property type="evidence" value="ECO:0007669"/>
    <property type="project" value="InterPro"/>
</dbReference>
<evidence type="ECO:0000256" key="1">
    <source>
        <dbReference type="ARBA" id="ARBA00004477"/>
    </source>
</evidence>